<keyword evidence="3 5" id="KW-1133">Transmembrane helix</keyword>
<dbReference type="InterPro" id="IPR005372">
    <property type="entry name" value="UPF0182"/>
</dbReference>
<feature type="transmembrane region" description="Helical" evidence="5">
    <location>
        <begin position="211"/>
        <end position="231"/>
    </location>
</feature>
<keyword evidence="4 5" id="KW-0472">Membrane</keyword>
<dbReference type="HAMAP" id="MF_01600">
    <property type="entry name" value="UPF0182"/>
    <property type="match status" value="1"/>
</dbReference>
<feature type="transmembrane region" description="Helical" evidence="5">
    <location>
        <begin position="281"/>
        <end position="302"/>
    </location>
</feature>
<organism evidence="6">
    <name type="scientific">Candidatus Actinomarina minuta</name>
    <dbReference type="NCBI Taxonomy" id="1389454"/>
    <lineage>
        <taxon>Bacteria</taxon>
        <taxon>Bacillati</taxon>
        <taxon>Actinomycetota</taxon>
        <taxon>Actinomycetes</taxon>
        <taxon>Candidatus Actinomarinidae</taxon>
        <taxon>Candidatus Actinomarinales</taxon>
        <taxon>Candidatus Actinomarineae</taxon>
        <taxon>Candidatus Actinomarinaceae</taxon>
        <taxon>Candidatus Actinomarina</taxon>
    </lineage>
</organism>
<feature type="transmembrane region" description="Helical" evidence="5">
    <location>
        <begin position="114"/>
        <end position="134"/>
    </location>
</feature>
<dbReference type="GO" id="GO:0005576">
    <property type="term" value="C:extracellular region"/>
    <property type="evidence" value="ECO:0007669"/>
    <property type="project" value="TreeGrafter"/>
</dbReference>
<name>S5DL24_9ACTN</name>
<sequence>MVNIGNLNTNSERRGFSFVVFIAIIGFSLARGIANFYTNYLWFDSVNLESVWIKILFTRSALVGATSLVAFIFIFSNLRLATRATPVMDIFEAFDSEDPLARFRNFVSERFARFRLTGAVALSLFLGAGASSLWEQVLLFLNREEFGVADPVFDFDVASYVYGLPLYRLFVSWGFQLVTITSLVVILYFIATGALQLRPGRLPEVSSGAKAHLSVLLAFIALLKAVAYRLDSLELLYSPRGKVFGASYTDVVAHLPALNLLILISLFGAILLLVNIRRRGWLLPATAIGLWLAVSIIVGGIVPSAIQRFRVVPDELNKELPYVEEHIDYTRLAYGLDNIEERQFEASPSLSQNDINDNTQTVDNIRLWDPTVLAETYSQLQEIRAYYALDEVDVDRYVINGELTQVMVSARELDQTNLPAQGWVNQKLQYTHGFGVVFSPANNVASQGQPDFYVKGVPANISVPELEVDQPRIYFGESADSDDYVVVNSLQDEVDYPLSTEGQSVAYTNYSGDGGVGIGSFFKRLGFALRYSELNLLISNQLGDGSKLIMERNIISRVKKAAPFLYTDNDPYLALVDGNLFWIIDLYTLSDRYPYAQPADTTRINDRSGLPGNFNYIRNSVKAVVNAYDGTMKFYIFDEEDPLIKSYSSIFPSLFDKKTDMSEDLLNHIRYPEDLFTIQSDMYRDYHMKDPRVFYADEDPWEIPTDSSTTPRLATLRGEFSEIGFKPMLPYYLLMSLPGESDLSYLIFQPFNPENRPNMQSFLVADADPENYGQIIDFKLPKGEFVDGPSQVSTRINQDPDISQIFTLLDQQGSSVIKGNLFVVPINQSVLYYQPIYLQGEQNPLPEFKFVVVVFQDRIIMAESLSLALQGVFGDLDIDIDLGTDGSEETSAIDLLNRANQLFDQAQKALTDGNLGRYQDLIIQVEELVNRAIESLNQK</sequence>
<comment type="similarity">
    <text evidence="5">Belongs to the UPF0182 family.</text>
</comment>
<reference evidence="6" key="1">
    <citation type="journal article" date="2013" name="Sci. Rep.">
        <title>Metagenomics uncovers a new group of low GC and ultra-small marine Actinobacteria.</title>
        <authorList>
            <person name="Ghai R."/>
            <person name="Mizuno C.M."/>
            <person name="Picazo A."/>
            <person name="Camacho A."/>
            <person name="Rodriguez-Valera F."/>
        </authorList>
    </citation>
    <scope>NUCLEOTIDE SEQUENCE</scope>
</reference>
<evidence type="ECO:0000256" key="4">
    <source>
        <dbReference type="ARBA" id="ARBA00023136"/>
    </source>
</evidence>
<dbReference type="PANTHER" id="PTHR39344">
    <property type="entry name" value="UPF0182 PROTEIN SLL1060"/>
    <property type="match status" value="1"/>
</dbReference>
<feature type="transmembrane region" description="Helical" evidence="5">
    <location>
        <begin position="57"/>
        <end position="78"/>
    </location>
</feature>
<protein>
    <recommendedName>
        <fullName evidence="5">UPF0182 protein</fullName>
    </recommendedName>
</protein>
<dbReference type="Pfam" id="PF03699">
    <property type="entry name" value="UPF0182"/>
    <property type="match status" value="1"/>
</dbReference>
<evidence type="ECO:0000256" key="2">
    <source>
        <dbReference type="ARBA" id="ARBA00022692"/>
    </source>
</evidence>
<accession>S5DL24</accession>
<dbReference type="AlphaFoldDB" id="S5DL24"/>
<comment type="subcellular location">
    <subcellularLocation>
        <location evidence="5">Cell membrane</location>
        <topology evidence="5">Multi-pass membrane protein</topology>
    </subcellularLocation>
</comment>
<dbReference type="PANTHER" id="PTHR39344:SF1">
    <property type="entry name" value="UPF0182 PROTEIN SLL1060"/>
    <property type="match status" value="1"/>
</dbReference>
<proteinExistence type="inferred from homology"/>
<evidence type="ECO:0000256" key="3">
    <source>
        <dbReference type="ARBA" id="ARBA00022989"/>
    </source>
</evidence>
<feature type="transmembrane region" description="Helical" evidence="5">
    <location>
        <begin position="16"/>
        <end position="37"/>
    </location>
</feature>
<feature type="transmembrane region" description="Helical" evidence="5">
    <location>
        <begin position="170"/>
        <end position="190"/>
    </location>
</feature>
<dbReference type="EMBL" id="KC811135">
    <property type="protein sequence ID" value="AGQ19566.1"/>
    <property type="molecule type" value="Genomic_DNA"/>
</dbReference>
<evidence type="ECO:0000256" key="5">
    <source>
        <dbReference type="HAMAP-Rule" id="MF_01600"/>
    </source>
</evidence>
<evidence type="ECO:0000313" key="6">
    <source>
        <dbReference type="EMBL" id="AGQ19566.1"/>
    </source>
</evidence>
<feature type="transmembrane region" description="Helical" evidence="5">
    <location>
        <begin position="251"/>
        <end position="274"/>
    </location>
</feature>
<evidence type="ECO:0000256" key="1">
    <source>
        <dbReference type="ARBA" id="ARBA00022475"/>
    </source>
</evidence>
<dbReference type="GO" id="GO:0005886">
    <property type="term" value="C:plasma membrane"/>
    <property type="evidence" value="ECO:0007669"/>
    <property type="project" value="UniProtKB-SubCell"/>
</dbReference>
<keyword evidence="1 5" id="KW-1003">Cell membrane</keyword>
<keyword evidence="2 5" id="KW-0812">Transmembrane</keyword>